<keyword evidence="2" id="KW-1185">Reference proteome</keyword>
<gene>
    <name evidence="1" type="ORF">P2L57_35900</name>
</gene>
<comment type="caution">
    <text evidence="1">The sequence shown here is derived from an EMBL/GenBank/DDBJ whole genome shotgun (WGS) entry which is preliminary data.</text>
</comment>
<dbReference type="RefSeq" id="WP_275821981.1">
    <property type="nucleotide sequence ID" value="NZ_BAAANM010000041.1"/>
</dbReference>
<accession>A0ABT5ZAN0</accession>
<evidence type="ECO:0000313" key="1">
    <source>
        <dbReference type="EMBL" id="MDF2260907.1"/>
    </source>
</evidence>
<name>A0ABT5ZAN0_9ACTN</name>
<dbReference type="EMBL" id="JARHTQ010000043">
    <property type="protein sequence ID" value="MDF2260907.1"/>
    <property type="molecule type" value="Genomic_DNA"/>
</dbReference>
<evidence type="ECO:0000313" key="2">
    <source>
        <dbReference type="Proteomes" id="UP001220022"/>
    </source>
</evidence>
<reference evidence="1 2" key="1">
    <citation type="submission" date="2023-03" db="EMBL/GenBank/DDBJ databases">
        <title>Draft genome sequence of type strain Streptomyces ferralitis JCM 14344.</title>
        <authorList>
            <person name="Klaysubun C."/>
            <person name="Duangmal K."/>
        </authorList>
    </citation>
    <scope>NUCLEOTIDE SEQUENCE [LARGE SCALE GENOMIC DNA]</scope>
    <source>
        <strain evidence="1 2">JCM 14344</strain>
    </source>
</reference>
<organism evidence="1 2">
    <name type="scientific">Streptantibioticus ferralitis</name>
    <dbReference type="NCBI Taxonomy" id="236510"/>
    <lineage>
        <taxon>Bacteria</taxon>
        <taxon>Bacillati</taxon>
        <taxon>Actinomycetota</taxon>
        <taxon>Actinomycetes</taxon>
        <taxon>Kitasatosporales</taxon>
        <taxon>Streptomycetaceae</taxon>
        <taxon>Streptantibioticus</taxon>
    </lineage>
</organism>
<sequence length="83" mass="8995">MAYDRQIAIAHSATAQLTALGAEPRVITEDGSIRIEATVTADLIRHWSSLLTILYMGSDFGLADTEDGQIAWLRVELGDGTHP</sequence>
<dbReference type="Proteomes" id="UP001220022">
    <property type="component" value="Unassembled WGS sequence"/>
</dbReference>
<protein>
    <submittedName>
        <fullName evidence="1">Uncharacterized protein</fullName>
    </submittedName>
</protein>
<proteinExistence type="predicted"/>